<accession>A0A3D9I282</accession>
<comment type="subcellular location">
    <subcellularLocation>
        <location evidence="1">Cell membrane</location>
        <topology evidence="1">Multi-pass membrane protein</topology>
    </subcellularLocation>
</comment>
<evidence type="ECO:0000256" key="7">
    <source>
        <dbReference type="SAM" id="Phobius"/>
    </source>
</evidence>
<feature type="transmembrane region" description="Helical" evidence="7">
    <location>
        <begin position="203"/>
        <end position="221"/>
    </location>
</feature>
<feature type="transmembrane region" description="Helical" evidence="7">
    <location>
        <begin position="23"/>
        <end position="41"/>
    </location>
</feature>
<feature type="transmembrane region" description="Helical" evidence="7">
    <location>
        <begin position="146"/>
        <end position="163"/>
    </location>
</feature>
<feature type="transmembrane region" description="Helical" evidence="7">
    <location>
        <begin position="264"/>
        <end position="283"/>
    </location>
</feature>
<feature type="domain" description="EamA" evidence="8">
    <location>
        <begin position="27"/>
        <end position="162"/>
    </location>
</feature>
<dbReference type="PANTHER" id="PTHR42920">
    <property type="entry name" value="OS03G0707200 PROTEIN-RELATED"/>
    <property type="match status" value="1"/>
</dbReference>
<comment type="caution">
    <text evidence="9">The sequence shown here is derived from an EMBL/GenBank/DDBJ whole genome shotgun (WGS) entry which is preliminary data.</text>
</comment>
<sequence>MFNRCFKKIGWERRHLMNKQKQLRSSFLLLITACIWGFAFVAQRQGMLHTGPFTFNAVRFAIGALSLIPLILLLDRKSGQSSKEIKASVQHSAVAGFWAGIILFCGSSLQQIGLVHTTAGKAAFITGLYIVIVPFLGLFLKQRLNLNSTLGAIVAVIGLYLLCVRNDLTLGKGDLYELVGAFFWSAHILIIDKLSRKTDVIKLSFFQVLTCSILSFVVAAATEKIDLTGLSQALIPILYGGICSVGIAYTLQVIGQKNAQPTQAAIIMSMETVFAVIGGYFILNELLGTRGVIGCVLMLVGMIVPQLPGIRISRGIVKRDGVA</sequence>
<evidence type="ECO:0000256" key="5">
    <source>
        <dbReference type="ARBA" id="ARBA00022989"/>
    </source>
</evidence>
<dbReference type="Pfam" id="PF00892">
    <property type="entry name" value="EamA"/>
    <property type="match status" value="2"/>
</dbReference>
<feature type="transmembrane region" description="Helical" evidence="7">
    <location>
        <begin position="289"/>
        <end position="310"/>
    </location>
</feature>
<evidence type="ECO:0000313" key="10">
    <source>
        <dbReference type="Proteomes" id="UP000256869"/>
    </source>
</evidence>
<dbReference type="SUPFAM" id="SSF103481">
    <property type="entry name" value="Multidrug resistance efflux transporter EmrE"/>
    <property type="match status" value="2"/>
</dbReference>
<dbReference type="InterPro" id="IPR037185">
    <property type="entry name" value="EmrE-like"/>
</dbReference>
<dbReference type="InterPro" id="IPR000620">
    <property type="entry name" value="EamA_dom"/>
</dbReference>
<feature type="transmembrane region" description="Helical" evidence="7">
    <location>
        <begin position="233"/>
        <end position="252"/>
    </location>
</feature>
<dbReference type="AlphaFoldDB" id="A0A3D9I282"/>
<dbReference type="GO" id="GO:0005886">
    <property type="term" value="C:plasma membrane"/>
    <property type="evidence" value="ECO:0007669"/>
    <property type="project" value="UniProtKB-SubCell"/>
</dbReference>
<dbReference type="EMBL" id="QRDY01000016">
    <property type="protein sequence ID" value="RED55755.1"/>
    <property type="molecule type" value="Genomic_DNA"/>
</dbReference>
<keyword evidence="10" id="KW-1185">Reference proteome</keyword>
<feature type="transmembrane region" description="Helical" evidence="7">
    <location>
        <begin position="175"/>
        <end position="191"/>
    </location>
</feature>
<proteinExistence type="inferred from homology"/>
<feature type="domain" description="EamA" evidence="8">
    <location>
        <begin position="172"/>
        <end position="303"/>
    </location>
</feature>
<feature type="transmembrane region" description="Helical" evidence="7">
    <location>
        <begin position="53"/>
        <end position="74"/>
    </location>
</feature>
<evidence type="ECO:0000256" key="1">
    <source>
        <dbReference type="ARBA" id="ARBA00004651"/>
    </source>
</evidence>
<comment type="similarity">
    <text evidence="2">Belongs to the EamA transporter family.</text>
</comment>
<feature type="transmembrane region" description="Helical" evidence="7">
    <location>
        <begin position="95"/>
        <end position="116"/>
    </location>
</feature>
<keyword evidence="5 7" id="KW-1133">Transmembrane helix</keyword>
<dbReference type="PANTHER" id="PTHR42920:SF5">
    <property type="entry name" value="EAMA DOMAIN-CONTAINING PROTEIN"/>
    <property type="match status" value="1"/>
</dbReference>
<dbReference type="Proteomes" id="UP000256869">
    <property type="component" value="Unassembled WGS sequence"/>
</dbReference>
<feature type="transmembrane region" description="Helical" evidence="7">
    <location>
        <begin position="122"/>
        <end position="139"/>
    </location>
</feature>
<gene>
    <name evidence="9" type="ORF">DFP95_11681</name>
</gene>
<name>A0A3D9I282_9BACL</name>
<evidence type="ECO:0000256" key="6">
    <source>
        <dbReference type="ARBA" id="ARBA00023136"/>
    </source>
</evidence>
<keyword evidence="3" id="KW-1003">Cell membrane</keyword>
<organism evidence="9 10">
    <name type="scientific">Cohnella lupini</name>
    <dbReference type="NCBI Taxonomy" id="1294267"/>
    <lineage>
        <taxon>Bacteria</taxon>
        <taxon>Bacillati</taxon>
        <taxon>Bacillota</taxon>
        <taxon>Bacilli</taxon>
        <taxon>Bacillales</taxon>
        <taxon>Paenibacillaceae</taxon>
        <taxon>Cohnella</taxon>
    </lineage>
</organism>
<reference evidence="9 10" key="1">
    <citation type="submission" date="2018-07" db="EMBL/GenBank/DDBJ databases">
        <title>Genomic Encyclopedia of Type Strains, Phase III (KMG-III): the genomes of soil and plant-associated and newly described type strains.</title>
        <authorList>
            <person name="Whitman W."/>
        </authorList>
    </citation>
    <scope>NUCLEOTIDE SEQUENCE [LARGE SCALE GENOMIC DNA]</scope>
    <source>
        <strain evidence="9 10">CECT 8236</strain>
    </source>
</reference>
<evidence type="ECO:0000256" key="4">
    <source>
        <dbReference type="ARBA" id="ARBA00022692"/>
    </source>
</evidence>
<evidence type="ECO:0000256" key="3">
    <source>
        <dbReference type="ARBA" id="ARBA00022475"/>
    </source>
</evidence>
<evidence type="ECO:0000259" key="8">
    <source>
        <dbReference type="Pfam" id="PF00892"/>
    </source>
</evidence>
<keyword evidence="4 7" id="KW-0812">Transmembrane</keyword>
<evidence type="ECO:0000256" key="2">
    <source>
        <dbReference type="ARBA" id="ARBA00007362"/>
    </source>
</evidence>
<evidence type="ECO:0000313" key="9">
    <source>
        <dbReference type="EMBL" id="RED55755.1"/>
    </source>
</evidence>
<keyword evidence="6 7" id="KW-0472">Membrane</keyword>
<protein>
    <submittedName>
        <fullName evidence="9">Drug/metabolite transporter (DMT)-like permease</fullName>
    </submittedName>
</protein>
<dbReference type="InterPro" id="IPR051258">
    <property type="entry name" value="Diverse_Substrate_Transporter"/>
</dbReference>